<name>A0A9D1KHR9_9BACT</name>
<dbReference type="GO" id="GO:0005524">
    <property type="term" value="F:ATP binding"/>
    <property type="evidence" value="ECO:0007669"/>
    <property type="project" value="UniProtKB-KW"/>
</dbReference>
<dbReference type="Gene3D" id="3.40.50.300">
    <property type="entry name" value="P-loop containing nucleotide triphosphate hydrolases"/>
    <property type="match status" value="1"/>
</dbReference>
<evidence type="ECO:0000313" key="9">
    <source>
        <dbReference type="EMBL" id="HIT46524.1"/>
    </source>
</evidence>
<sequence length="225" mass="24111">LGGKLVGTDTLEERISSLETREGELRKLWQEQCEVLSRARQAAAPRLASKILDSLRFLELENSVFEIRIEPKAGGADGCDKVNFLFSSAGGALKELAKVASGGEISRIMLSLKALMAKTMGMPTLIFDEIDTGVSGSVADRMGQMICSMGGDMQVFAITHLPQVAAKGDAHYVVSKSQLADGRAASTVTRVDGDDRIREIARLLSGSEITEAALQNARVLLSEGR</sequence>
<keyword evidence="6" id="KW-0067">ATP-binding</keyword>
<comment type="similarity">
    <text evidence="2">Belongs to the RecN family.</text>
</comment>
<dbReference type="AlphaFoldDB" id="A0A9D1KHR9"/>
<dbReference type="GO" id="GO:0009432">
    <property type="term" value="P:SOS response"/>
    <property type="evidence" value="ECO:0007669"/>
    <property type="project" value="TreeGrafter"/>
</dbReference>
<dbReference type="InterPro" id="IPR027417">
    <property type="entry name" value="P-loop_NTPase"/>
</dbReference>
<dbReference type="InterPro" id="IPR004604">
    <property type="entry name" value="DNA_recomb/repair_RecN"/>
</dbReference>
<comment type="caution">
    <text evidence="9">The sequence shown here is derived from an EMBL/GenBank/DDBJ whole genome shotgun (WGS) entry which is preliminary data.</text>
</comment>
<keyword evidence="4" id="KW-0547">Nucleotide-binding</keyword>
<evidence type="ECO:0000256" key="6">
    <source>
        <dbReference type="ARBA" id="ARBA00022840"/>
    </source>
</evidence>
<accession>A0A9D1KHR9</accession>
<evidence type="ECO:0000256" key="8">
    <source>
        <dbReference type="ARBA" id="ARBA00033408"/>
    </source>
</evidence>
<dbReference type="EMBL" id="DVLC01000030">
    <property type="protein sequence ID" value="HIT46524.1"/>
    <property type="molecule type" value="Genomic_DNA"/>
</dbReference>
<dbReference type="PANTHER" id="PTHR11059">
    <property type="entry name" value="DNA REPAIR PROTEIN RECN"/>
    <property type="match status" value="1"/>
</dbReference>
<dbReference type="SUPFAM" id="SSF52540">
    <property type="entry name" value="P-loop containing nucleoside triphosphate hydrolases"/>
    <property type="match status" value="1"/>
</dbReference>
<dbReference type="GO" id="GO:0043590">
    <property type="term" value="C:bacterial nucleoid"/>
    <property type="evidence" value="ECO:0007669"/>
    <property type="project" value="TreeGrafter"/>
</dbReference>
<keyword evidence="7" id="KW-0234">DNA repair</keyword>
<feature type="non-terminal residue" evidence="9">
    <location>
        <position position="1"/>
    </location>
</feature>
<evidence type="ECO:0000256" key="7">
    <source>
        <dbReference type="ARBA" id="ARBA00023204"/>
    </source>
</evidence>
<dbReference type="GO" id="GO:0006281">
    <property type="term" value="P:DNA repair"/>
    <property type="evidence" value="ECO:0007669"/>
    <property type="project" value="UniProtKB-KW"/>
</dbReference>
<evidence type="ECO:0000256" key="3">
    <source>
        <dbReference type="ARBA" id="ARBA00021315"/>
    </source>
</evidence>
<dbReference type="GO" id="GO:0006310">
    <property type="term" value="P:DNA recombination"/>
    <property type="evidence" value="ECO:0007669"/>
    <property type="project" value="InterPro"/>
</dbReference>
<evidence type="ECO:0000256" key="5">
    <source>
        <dbReference type="ARBA" id="ARBA00022763"/>
    </source>
</evidence>
<evidence type="ECO:0000256" key="4">
    <source>
        <dbReference type="ARBA" id="ARBA00022741"/>
    </source>
</evidence>
<organism evidence="9 10">
    <name type="scientific">Candidatus Cryptobacteroides merdipullorum</name>
    <dbReference type="NCBI Taxonomy" id="2840771"/>
    <lineage>
        <taxon>Bacteria</taxon>
        <taxon>Pseudomonadati</taxon>
        <taxon>Bacteroidota</taxon>
        <taxon>Bacteroidia</taxon>
        <taxon>Bacteroidales</taxon>
        <taxon>Candidatus Cryptobacteroides</taxon>
    </lineage>
</organism>
<evidence type="ECO:0000313" key="10">
    <source>
        <dbReference type="Proteomes" id="UP000886881"/>
    </source>
</evidence>
<gene>
    <name evidence="9" type="ORF">IAC35_01550</name>
</gene>
<reference evidence="9" key="2">
    <citation type="journal article" date="2021" name="PeerJ">
        <title>Extensive microbial diversity within the chicken gut microbiome revealed by metagenomics and culture.</title>
        <authorList>
            <person name="Gilroy R."/>
            <person name="Ravi A."/>
            <person name="Getino M."/>
            <person name="Pursley I."/>
            <person name="Horton D.L."/>
            <person name="Alikhan N.F."/>
            <person name="Baker D."/>
            <person name="Gharbi K."/>
            <person name="Hall N."/>
            <person name="Watson M."/>
            <person name="Adriaenssens E.M."/>
            <person name="Foster-Nyarko E."/>
            <person name="Jarju S."/>
            <person name="Secka A."/>
            <person name="Antonio M."/>
            <person name="Oren A."/>
            <person name="Chaudhuri R.R."/>
            <person name="La Ragione R."/>
            <person name="Hildebrand F."/>
            <person name="Pallen M.J."/>
        </authorList>
    </citation>
    <scope>NUCLEOTIDE SEQUENCE</scope>
    <source>
        <strain evidence="9">ChiHecec2B26-709</strain>
    </source>
</reference>
<evidence type="ECO:0000256" key="1">
    <source>
        <dbReference type="ARBA" id="ARBA00003618"/>
    </source>
</evidence>
<evidence type="ECO:0000256" key="2">
    <source>
        <dbReference type="ARBA" id="ARBA00009441"/>
    </source>
</evidence>
<keyword evidence="5" id="KW-0227">DNA damage</keyword>
<proteinExistence type="inferred from homology"/>
<comment type="function">
    <text evidence="1">May be involved in recombinational repair of damaged DNA.</text>
</comment>
<protein>
    <recommendedName>
        <fullName evidence="3">DNA repair protein RecN</fullName>
    </recommendedName>
    <alternativeName>
        <fullName evidence="8">Recombination protein N</fullName>
    </alternativeName>
</protein>
<dbReference type="PANTHER" id="PTHR11059:SF0">
    <property type="entry name" value="DNA REPAIR PROTEIN RECN"/>
    <property type="match status" value="1"/>
</dbReference>
<dbReference type="Proteomes" id="UP000886881">
    <property type="component" value="Unassembled WGS sequence"/>
</dbReference>
<dbReference type="CDD" id="cd03241">
    <property type="entry name" value="ABC_RecN"/>
    <property type="match status" value="1"/>
</dbReference>
<reference evidence="9" key="1">
    <citation type="submission" date="2020-10" db="EMBL/GenBank/DDBJ databases">
        <authorList>
            <person name="Gilroy R."/>
        </authorList>
    </citation>
    <scope>NUCLEOTIDE SEQUENCE</scope>
    <source>
        <strain evidence="9">ChiHecec2B26-709</strain>
    </source>
</reference>